<keyword evidence="2" id="KW-1185">Reference proteome</keyword>
<evidence type="ECO:0000313" key="2">
    <source>
        <dbReference type="Proteomes" id="UP000499080"/>
    </source>
</evidence>
<dbReference type="EMBL" id="BGPR01059808">
    <property type="protein sequence ID" value="GBO35771.1"/>
    <property type="molecule type" value="Genomic_DNA"/>
</dbReference>
<organism evidence="1 2">
    <name type="scientific">Araneus ventricosus</name>
    <name type="common">Orbweaver spider</name>
    <name type="synonym">Epeira ventricosa</name>
    <dbReference type="NCBI Taxonomy" id="182803"/>
    <lineage>
        <taxon>Eukaryota</taxon>
        <taxon>Metazoa</taxon>
        <taxon>Ecdysozoa</taxon>
        <taxon>Arthropoda</taxon>
        <taxon>Chelicerata</taxon>
        <taxon>Arachnida</taxon>
        <taxon>Araneae</taxon>
        <taxon>Araneomorphae</taxon>
        <taxon>Entelegynae</taxon>
        <taxon>Araneoidea</taxon>
        <taxon>Araneidae</taxon>
        <taxon>Araneus</taxon>
    </lineage>
</organism>
<evidence type="ECO:0000313" key="1">
    <source>
        <dbReference type="EMBL" id="GBO35771.1"/>
    </source>
</evidence>
<comment type="caution">
    <text evidence="1">The sequence shown here is derived from an EMBL/GenBank/DDBJ whole genome shotgun (WGS) entry which is preliminary data.</text>
</comment>
<name>A0A4Y2WFK1_ARAVE</name>
<reference evidence="1 2" key="1">
    <citation type="journal article" date="2019" name="Sci. Rep.">
        <title>Orb-weaving spider Araneus ventricosus genome elucidates the spidroin gene catalogue.</title>
        <authorList>
            <person name="Kono N."/>
            <person name="Nakamura H."/>
            <person name="Ohtoshi R."/>
            <person name="Moran D.A.P."/>
            <person name="Shinohara A."/>
            <person name="Yoshida Y."/>
            <person name="Fujiwara M."/>
            <person name="Mori M."/>
            <person name="Tomita M."/>
            <person name="Arakawa K."/>
        </authorList>
    </citation>
    <scope>NUCLEOTIDE SEQUENCE [LARGE SCALE GENOMIC DNA]</scope>
</reference>
<protein>
    <submittedName>
        <fullName evidence="1">Uncharacterized protein</fullName>
    </submittedName>
</protein>
<gene>
    <name evidence="1" type="ORF">AVEN_112806_1</name>
</gene>
<dbReference type="AlphaFoldDB" id="A0A4Y2WFK1"/>
<sequence>MGILALSNHLDSYLIGRHHPFQLQQMDSRVWRATIHLLYSGDSAQQTVAPRWDSFEGKSVFHVALWNQRSGYSSESARRAGVCESWRTIGPRISLSKSLSKKSVKKSVLPPCTSHFESPGEDRQATPNRQIFKTGKGTVRIKTFLAKESQPRQVESQWIERAKTAHILPNQNEAALTLTKERVSTLIGRKEILRNLVFLTCQSGQEERRVNSIWSTSCLTRFPLVKRSDILSEMTTGKEICGSFIRQSA</sequence>
<proteinExistence type="predicted"/>
<accession>A0A4Y2WFK1</accession>
<dbReference type="Proteomes" id="UP000499080">
    <property type="component" value="Unassembled WGS sequence"/>
</dbReference>